<protein>
    <submittedName>
        <fullName evidence="6">Putative E3 SUMO-protein ligase SIZ1</fullName>
    </submittedName>
</protein>
<keyword evidence="1" id="KW-0479">Metal-binding</keyword>
<dbReference type="PANTHER" id="PTHR10782">
    <property type="entry name" value="ZINC FINGER MIZ DOMAIN-CONTAINING PROTEIN"/>
    <property type="match status" value="1"/>
</dbReference>
<dbReference type="InterPro" id="IPR004181">
    <property type="entry name" value="Znf_MIZ"/>
</dbReference>
<evidence type="ECO:0000256" key="4">
    <source>
        <dbReference type="PROSITE-ProRule" id="PRU00452"/>
    </source>
</evidence>
<dbReference type="PROSITE" id="PS51044">
    <property type="entry name" value="ZF_SP_RING"/>
    <property type="match status" value="1"/>
</dbReference>
<organism evidence="6">
    <name type="scientific">Davidia involucrata</name>
    <name type="common">Dove tree</name>
    <dbReference type="NCBI Taxonomy" id="16924"/>
    <lineage>
        <taxon>Eukaryota</taxon>
        <taxon>Viridiplantae</taxon>
        <taxon>Streptophyta</taxon>
        <taxon>Embryophyta</taxon>
        <taxon>Tracheophyta</taxon>
        <taxon>Spermatophyta</taxon>
        <taxon>Magnoliopsida</taxon>
        <taxon>eudicotyledons</taxon>
        <taxon>Gunneridae</taxon>
        <taxon>Pentapetalae</taxon>
        <taxon>asterids</taxon>
        <taxon>Cornales</taxon>
        <taxon>Nyssaceae</taxon>
        <taxon>Davidia</taxon>
    </lineage>
</organism>
<evidence type="ECO:0000256" key="2">
    <source>
        <dbReference type="ARBA" id="ARBA00022771"/>
    </source>
</evidence>
<dbReference type="EMBL" id="GHES01015108">
    <property type="protein sequence ID" value="MPA45667.1"/>
    <property type="molecule type" value="Transcribed_RNA"/>
</dbReference>
<keyword evidence="2 4" id="KW-0863">Zinc-finger</keyword>
<dbReference type="Gene3D" id="3.30.40.10">
    <property type="entry name" value="Zinc/RING finger domain, C3HC4 (zinc finger)"/>
    <property type="match status" value="2"/>
</dbReference>
<dbReference type="Pfam" id="PF02891">
    <property type="entry name" value="zf-MIZ"/>
    <property type="match status" value="1"/>
</dbReference>
<evidence type="ECO:0000313" key="6">
    <source>
        <dbReference type="EMBL" id="MPA45667.1"/>
    </source>
</evidence>
<dbReference type="AlphaFoldDB" id="A0A5B6ZMD3"/>
<dbReference type="InterPro" id="IPR011011">
    <property type="entry name" value="Znf_FYVE_PHD"/>
</dbReference>
<evidence type="ECO:0000256" key="1">
    <source>
        <dbReference type="ARBA" id="ARBA00022723"/>
    </source>
</evidence>
<dbReference type="CDD" id="cd16792">
    <property type="entry name" value="SP-RING_Siz-like"/>
    <property type="match status" value="1"/>
</dbReference>
<proteinExistence type="predicted"/>
<feature type="domain" description="SP-RING-type" evidence="5">
    <location>
        <begin position="309"/>
        <end position="392"/>
    </location>
</feature>
<dbReference type="InterPro" id="IPR019786">
    <property type="entry name" value="Zinc_finger_PHD-type_CS"/>
</dbReference>
<dbReference type="PANTHER" id="PTHR10782:SF102">
    <property type="entry name" value="E3 SUMO-PROTEIN LIGASE SIZ1"/>
    <property type="match status" value="1"/>
</dbReference>
<name>A0A5B6ZMD3_DAVIN</name>
<accession>A0A5B6ZMD3</accession>
<keyword evidence="3" id="KW-0862">Zinc</keyword>
<dbReference type="InterPro" id="IPR013083">
    <property type="entry name" value="Znf_RING/FYVE/PHD"/>
</dbReference>
<dbReference type="SUPFAM" id="SSF57903">
    <property type="entry name" value="FYVE/PHD zinc finger"/>
    <property type="match status" value="1"/>
</dbReference>
<evidence type="ECO:0000259" key="5">
    <source>
        <dbReference type="PROSITE" id="PS51044"/>
    </source>
</evidence>
<reference evidence="6" key="1">
    <citation type="submission" date="2019-08" db="EMBL/GenBank/DDBJ databases">
        <title>Reference gene set and small RNA set construction with multiple tissues from Davidia involucrata Baill.</title>
        <authorList>
            <person name="Yang H."/>
            <person name="Zhou C."/>
            <person name="Li G."/>
            <person name="Wang J."/>
            <person name="Gao P."/>
            <person name="Wang M."/>
            <person name="Wang R."/>
            <person name="Zhao Y."/>
        </authorList>
    </citation>
    <scope>NUCLEOTIDE SEQUENCE</scope>
    <source>
        <tissue evidence="6">Mixed with DoveR01_LX</tissue>
    </source>
</reference>
<dbReference type="PROSITE" id="PS01359">
    <property type="entry name" value="ZF_PHD_1"/>
    <property type="match status" value="1"/>
</dbReference>
<dbReference type="GO" id="GO:0008270">
    <property type="term" value="F:zinc ion binding"/>
    <property type="evidence" value="ECO:0007669"/>
    <property type="project" value="UniProtKB-KW"/>
</dbReference>
<dbReference type="GO" id="GO:0016874">
    <property type="term" value="F:ligase activity"/>
    <property type="evidence" value="ECO:0007669"/>
    <property type="project" value="UniProtKB-KW"/>
</dbReference>
<dbReference type="InterPro" id="IPR031141">
    <property type="entry name" value="SIZ1/2_SP-RING"/>
</dbReference>
<dbReference type="GO" id="GO:0000785">
    <property type="term" value="C:chromatin"/>
    <property type="evidence" value="ECO:0007669"/>
    <property type="project" value="TreeGrafter"/>
</dbReference>
<sequence>MDLISSLEVPGGGIPCLANRHPFWKVEVAKLIEDTYRRTYAYEATDLGFDGQSGSLINCEMLQEELDDSIQFDTKIRCPCESPLLTESMVQCQDPQCYVLQHTGCVITMEEPMDAVPPVSPQYYCEACRIKRADPFWETVAHPLLPVKLTTTNTPVNGGRPVQHVERLFHLTRADRDLLLRTEYDVQVYCILLNDKVPFRMHWPQYPDLQVNGKTVQTINRPGSQLLGANGRDDGPLIKAYVSDGVNKISLTRRDARIFCLGVRIVKRLTAEQVLNLIFKQPNGEQFEDALGRVRRCIGGGSELENADSDSDLEVVSDSVTVNLRCPMSGSRIKVAARFKPCSHMGCFDLETFVELNQRARKWQCPICLRNYSLENIIIDPYFNCITTKMHCCGEDVTEIEVKPDGIWRAKNKNEGRQLAQWHFPDGTMCVPTDKVSIDLGNSSQIKQESISERHTGLILGTNKNCERFQVINKPGDMCTLSLANILPVEFENHSQNFIPMSNSATLSGRDGEDLSVDQEGDGHFDLSSNIGNEHDSVSLNFDPIYGDASKDPSAPAAGDAEIIALSDSDEENENFIFAGTSHETEQVAVRGINYKISLPEVLDSWPVDSSFSTDGSSCLNLKHNGNVSNVGMPHYTLPSVSQVSSGFQLFGSEVNLSDAYAQLSSIASPLPVNGYSLPPYMATGPPNIPDSSCCLNTKINDTSVGNPLPFGGKDPSLRSFLPTRPAGTSGHSNLTDQAGKTNGVCTVDWISLSFGGSVCNGEVLGYSPAESILHSRNQFVSVEDGMKFSANTASLPSVDDDMFGWTKMNMEIDDASLCCPQRDSSSFYHPCPPQPLRPCFSVTTTKNKDRDDRTKMMLPLGNTGFQNTMSNRMTMNGENNDLTLHCHCLPIDPERYGNPGYCRSQPQSVRPCFDMKTAIRESDNHGHCP</sequence>
<keyword evidence="6" id="KW-0436">Ligase</keyword>
<evidence type="ECO:0000256" key="3">
    <source>
        <dbReference type="ARBA" id="ARBA00022833"/>
    </source>
</evidence>
<gene>
    <name evidence="6" type="ORF">Din_015108</name>
</gene>
<dbReference type="GO" id="GO:0061665">
    <property type="term" value="F:SUMO ligase activity"/>
    <property type="evidence" value="ECO:0007669"/>
    <property type="project" value="TreeGrafter"/>
</dbReference>
<dbReference type="GO" id="GO:0016925">
    <property type="term" value="P:protein sumoylation"/>
    <property type="evidence" value="ECO:0007669"/>
    <property type="project" value="UniProtKB-ARBA"/>
</dbReference>